<sequence>MAPLRLAILVAPPLHRPWDHRTGGGRRAPDNGGPRAPPHLPTRHRARAPAGERACAAPPSSGPPTPRRRGPPHERQAPRGRFPRGPRSYSLKVGQAAGKLARGPHQDSDARAELPTTPVGRALDLFRFPRRPRGPTTATRGPTAGAPPPPHRIPRDPLRPRRTRPCSGPGARCPRHVSPLARGVNGVKWVGPGPAGACAGLRQGGWLPRGEAHHQKRPGQVPAAMTGGIEDRRGPDASEPERMKGRCGAGWGDVSPLPPHAAARRGWKIFFLLVSFSRSFTFNCGERAECWVVALAVPV</sequence>
<gene>
    <name evidence="2" type="ORF">PVAP13_8KG072851</name>
</gene>
<dbReference type="EMBL" id="CM029051">
    <property type="protein sequence ID" value="KAG2560229.1"/>
    <property type="molecule type" value="Genomic_DNA"/>
</dbReference>
<name>A0A8T0PHX2_PANVG</name>
<dbReference type="AlphaFoldDB" id="A0A8T0PHX2"/>
<feature type="region of interest" description="Disordered" evidence="1">
    <location>
        <begin position="211"/>
        <end position="245"/>
    </location>
</feature>
<organism evidence="2 3">
    <name type="scientific">Panicum virgatum</name>
    <name type="common">Blackwell switchgrass</name>
    <dbReference type="NCBI Taxonomy" id="38727"/>
    <lineage>
        <taxon>Eukaryota</taxon>
        <taxon>Viridiplantae</taxon>
        <taxon>Streptophyta</taxon>
        <taxon>Embryophyta</taxon>
        <taxon>Tracheophyta</taxon>
        <taxon>Spermatophyta</taxon>
        <taxon>Magnoliopsida</taxon>
        <taxon>Liliopsida</taxon>
        <taxon>Poales</taxon>
        <taxon>Poaceae</taxon>
        <taxon>PACMAD clade</taxon>
        <taxon>Panicoideae</taxon>
        <taxon>Panicodae</taxon>
        <taxon>Paniceae</taxon>
        <taxon>Panicinae</taxon>
        <taxon>Panicum</taxon>
        <taxon>Panicum sect. Hiantes</taxon>
    </lineage>
</organism>
<proteinExistence type="predicted"/>
<reference evidence="2" key="1">
    <citation type="submission" date="2020-05" db="EMBL/GenBank/DDBJ databases">
        <title>WGS assembly of Panicum virgatum.</title>
        <authorList>
            <person name="Lovell J.T."/>
            <person name="Jenkins J."/>
            <person name="Shu S."/>
            <person name="Juenger T.E."/>
            <person name="Schmutz J."/>
        </authorList>
    </citation>
    <scope>NUCLEOTIDE SEQUENCE</scope>
    <source>
        <strain evidence="2">AP13</strain>
    </source>
</reference>
<evidence type="ECO:0000256" key="1">
    <source>
        <dbReference type="SAM" id="MobiDB-lite"/>
    </source>
</evidence>
<feature type="compositionally biased region" description="Basic and acidic residues" evidence="1">
    <location>
        <begin position="229"/>
        <end position="244"/>
    </location>
</feature>
<feature type="compositionally biased region" description="Low complexity" evidence="1">
    <location>
        <begin position="48"/>
        <end position="59"/>
    </location>
</feature>
<accession>A0A8T0PHX2</accession>
<protein>
    <submittedName>
        <fullName evidence="2">Uncharacterized protein</fullName>
    </submittedName>
</protein>
<dbReference type="Proteomes" id="UP000823388">
    <property type="component" value="Chromosome 8K"/>
</dbReference>
<comment type="caution">
    <text evidence="2">The sequence shown here is derived from an EMBL/GenBank/DDBJ whole genome shotgun (WGS) entry which is preliminary data.</text>
</comment>
<feature type="compositionally biased region" description="Low complexity" evidence="1">
    <location>
        <begin position="134"/>
        <end position="144"/>
    </location>
</feature>
<feature type="region of interest" description="Disordered" evidence="1">
    <location>
        <begin position="15"/>
        <end position="174"/>
    </location>
</feature>
<evidence type="ECO:0000313" key="3">
    <source>
        <dbReference type="Proteomes" id="UP000823388"/>
    </source>
</evidence>
<evidence type="ECO:0000313" key="2">
    <source>
        <dbReference type="EMBL" id="KAG2560229.1"/>
    </source>
</evidence>
<keyword evidence="3" id="KW-1185">Reference proteome</keyword>